<dbReference type="InterPro" id="IPR002110">
    <property type="entry name" value="Ankyrin_rpt"/>
</dbReference>
<dbReference type="Pfam" id="PF00574">
    <property type="entry name" value="CLP_protease"/>
    <property type="match status" value="1"/>
</dbReference>
<dbReference type="SMART" id="SM00061">
    <property type="entry name" value="MATH"/>
    <property type="match status" value="2"/>
</dbReference>
<dbReference type="PROSITE" id="PS50144">
    <property type="entry name" value="MATH"/>
    <property type="match status" value="2"/>
</dbReference>
<name>A0AAD6RL89_9ROSI</name>
<dbReference type="SUPFAM" id="SSF48403">
    <property type="entry name" value="Ankyrin repeat"/>
    <property type="match status" value="1"/>
</dbReference>
<dbReference type="PANTHER" id="PTHR46162">
    <property type="entry name" value="TRAF-LIKE FAMILY PROTEIN"/>
    <property type="match status" value="1"/>
</dbReference>
<evidence type="ECO:0000259" key="3">
    <source>
        <dbReference type="PROSITE" id="PS50144"/>
    </source>
</evidence>
<keyword evidence="1" id="KW-0040">ANK repeat</keyword>
<dbReference type="Gene3D" id="1.25.40.20">
    <property type="entry name" value="Ankyrin repeat-containing domain"/>
    <property type="match status" value="1"/>
</dbReference>
<gene>
    <name evidence="4" type="ORF">NC653_001456</name>
</gene>
<dbReference type="SUPFAM" id="SSF49599">
    <property type="entry name" value="TRAF domain-like"/>
    <property type="match status" value="2"/>
</dbReference>
<dbReference type="Proteomes" id="UP001164929">
    <property type="component" value="Chromosome 1"/>
</dbReference>
<dbReference type="InterPro" id="IPR008974">
    <property type="entry name" value="TRAF-like"/>
</dbReference>
<feature type="repeat" description="ANK" evidence="1">
    <location>
        <begin position="83"/>
        <end position="115"/>
    </location>
</feature>
<dbReference type="SMART" id="SM00248">
    <property type="entry name" value="ANK"/>
    <property type="match status" value="4"/>
</dbReference>
<feature type="repeat" description="ANK" evidence="1">
    <location>
        <begin position="116"/>
        <end position="148"/>
    </location>
</feature>
<dbReference type="Gene3D" id="2.60.210.10">
    <property type="entry name" value="Apoptosis, Tumor Necrosis Factor Receptor Associated Protein 2, Chain A"/>
    <property type="match status" value="2"/>
</dbReference>
<dbReference type="PANTHER" id="PTHR46162:SF40">
    <property type="entry name" value="TRAF-LIKE FAMILY PROTEIN"/>
    <property type="match status" value="1"/>
</dbReference>
<evidence type="ECO:0000256" key="2">
    <source>
        <dbReference type="SAM" id="MobiDB-lite"/>
    </source>
</evidence>
<protein>
    <recommendedName>
        <fullName evidence="3">MATH domain-containing protein</fullName>
    </recommendedName>
</protein>
<reference evidence="4 5" key="1">
    <citation type="journal article" date="2023" name="Mol. Ecol. Resour.">
        <title>Chromosome-level genome assembly of a triploid poplar Populus alba 'Berolinensis'.</title>
        <authorList>
            <person name="Chen S."/>
            <person name="Yu Y."/>
            <person name="Wang X."/>
            <person name="Wang S."/>
            <person name="Zhang T."/>
            <person name="Zhou Y."/>
            <person name="He R."/>
            <person name="Meng N."/>
            <person name="Wang Y."/>
            <person name="Liu W."/>
            <person name="Liu Z."/>
            <person name="Liu J."/>
            <person name="Guo Q."/>
            <person name="Huang H."/>
            <person name="Sederoff R.R."/>
            <person name="Wang G."/>
            <person name="Qu G."/>
            <person name="Chen S."/>
        </authorList>
    </citation>
    <scope>NUCLEOTIDE SEQUENCE [LARGE SCALE GENOMIC DNA]</scope>
    <source>
        <strain evidence="4">SC-2020</strain>
    </source>
</reference>
<organism evidence="4 5">
    <name type="scientific">Populus alba x Populus x berolinensis</name>
    <dbReference type="NCBI Taxonomy" id="444605"/>
    <lineage>
        <taxon>Eukaryota</taxon>
        <taxon>Viridiplantae</taxon>
        <taxon>Streptophyta</taxon>
        <taxon>Embryophyta</taxon>
        <taxon>Tracheophyta</taxon>
        <taxon>Spermatophyta</taxon>
        <taxon>Magnoliopsida</taxon>
        <taxon>eudicotyledons</taxon>
        <taxon>Gunneridae</taxon>
        <taxon>Pentapetalae</taxon>
        <taxon>rosids</taxon>
        <taxon>fabids</taxon>
        <taxon>Malpighiales</taxon>
        <taxon>Salicaceae</taxon>
        <taxon>Saliceae</taxon>
        <taxon>Populus</taxon>
    </lineage>
</organism>
<feature type="domain" description="MATH" evidence="3">
    <location>
        <begin position="402"/>
        <end position="537"/>
    </location>
</feature>
<evidence type="ECO:0000256" key="1">
    <source>
        <dbReference type="PROSITE-ProRule" id="PRU00023"/>
    </source>
</evidence>
<dbReference type="InterPro" id="IPR029045">
    <property type="entry name" value="ClpP/crotonase-like_dom_sf"/>
</dbReference>
<dbReference type="EMBL" id="JAQIZT010000001">
    <property type="protein sequence ID" value="KAJ7011028.1"/>
    <property type="molecule type" value="Genomic_DNA"/>
</dbReference>
<evidence type="ECO:0000313" key="4">
    <source>
        <dbReference type="EMBL" id="KAJ7011028.1"/>
    </source>
</evidence>
<dbReference type="InterPro" id="IPR036770">
    <property type="entry name" value="Ankyrin_rpt-contain_sf"/>
</dbReference>
<feature type="compositionally biased region" description="Basic and acidic residues" evidence="2">
    <location>
        <begin position="206"/>
        <end position="232"/>
    </location>
</feature>
<feature type="region of interest" description="Disordered" evidence="2">
    <location>
        <begin position="172"/>
        <end position="232"/>
    </location>
</feature>
<dbReference type="InterPro" id="IPR023562">
    <property type="entry name" value="ClpP/TepA"/>
</dbReference>
<keyword evidence="5" id="KW-1185">Reference proteome</keyword>
<feature type="domain" description="MATH" evidence="3">
    <location>
        <begin position="557"/>
        <end position="684"/>
    </location>
</feature>
<proteinExistence type="predicted"/>
<accession>A0AAD6RL89</accession>
<dbReference type="InterPro" id="IPR002083">
    <property type="entry name" value="MATH/TRAF_dom"/>
</dbReference>
<dbReference type="PRINTS" id="PR01415">
    <property type="entry name" value="ANKYRIN"/>
</dbReference>
<dbReference type="AlphaFoldDB" id="A0AAD6RL89"/>
<dbReference type="CDD" id="cd00121">
    <property type="entry name" value="MATH"/>
    <property type="match status" value="2"/>
</dbReference>
<dbReference type="Gene3D" id="3.90.226.10">
    <property type="entry name" value="2-enoyl-CoA Hydratase, Chain A, domain 1"/>
    <property type="match status" value="1"/>
</dbReference>
<feature type="repeat" description="ANK" evidence="1">
    <location>
        <begin position="50"/>
        <end position="82"/>
    </location>
</feature>
<dbReference type="Pfam" id="PF12796">
    <property type="entry name" value="Ank_2"/>
    <property type="match status" value="2"/>
</dbReference>
<evidence type="ECO:0000313" key="5">
    <source>
        <dbReference type="Proteomes" id="UP001164929"/>
    </source>
</evidence>
<sequence>MGRGRGRGRGGGGGGGGEAELHAAARLGDMKAMETIVSSNPLAINSRDKHSRTPLHLAAWSGQAEAVTYLCKHKADVGAAAMDDMGAIHFASQKGHLEVVRTLLSSGASIKASTRKGLTPLHYGVQGSHLELVKYLVKKGASLTVKTKAGMTPLDLATNEEIRLFLEESEKTPKKETLNGKDKAEVSEPKTSLEDKSEYSGGEATAGEHEEQVNESVKRKGETDDTKETSSELKRARVALNHLLSSDDTQEEENLISSFYNSWWWNERQAFIDLLEPGGASGQAINVEIQAREIMQNKNNVIRIVAGFTGRTIEQVQKDIDRDRYMSPIEAVEYGIIDGVLDRDSTIPLAPVPERVTPTLNYEDIMRKDPMKFLNPDVPDDEIYLLRAFFTENTRSIRDLPPAHYTFKIENFSLFSNTKVDSVESGDFEVDSYKWRLCLHPNGNKKSNGDGHISLYLAFSKSNSPPLGWEVNVDFKLFVYNQIHDKYLTIQDANGRVRRFHGMKTEIGFDQLLPLTLFNDESKGYLIDDCCMFGAEIFVIKHTSKGECLSLVKQPVHSTFTWNIQNFSALDRESCKSQVFAAGGHKWALLVYPKGNSTFEGKSLSLFLTLEDSETLPSGRTMYAEFTLRARDQLFGKHLEKNANCHFSNSIRDWGHLSFMPLDELNTLAKGFLVNNTLVVEAQIHVLTVVKELSGSCADMHGKT</sequence>
<dbReference type="PROSITE" id="PS50088">
    <property type="entry name" value="ANK_REPEAT"/>
    <property type="match status" value="3"/>
</dbReference>
<dbReference type="PROSITE" id="PS50297">
    <property type="entry name" value="ANK_REP_REGION"/>
    <property type="match status" value="3"/>
</dbReference>
<dbReference type="Pfam" id="PF22486">
    <property type="entry name" value="MATH_2"/>
    <property type="match status" value="2"/>
</dbReference>
<feature type="compositionally biased region" description="Basic and acidic residues" evidence="2">
    <location>
        <begin position="172"/>
        <end position="198"/>
    </location>
</feature>
<dbReference type="SUPFAM" id="SSF52096">
    <property type="entry name" value="ClpP/crotonase"/>
    <property type="match status" value="1"/>
</dbReference>
<comment type="caution">
    <text evidence="4">The sequence shown here is derived from an EMBL/GenBank/DDBJ whole genome shotgun (WGS) entry which is preliminary data.</text>
</comment>